<dbReference type="AlphaFoldDB" id="A0AA48LXH6"/>
<dbReference type="Pfam" id="PF12728">
    <property type="entry name" value="HTH_17"/>
    <property type="match status" value="1"/>
</dbReference>
<accession>A0AA48LXH6</accession>
<reference evidence="2" key="1">
    <citation type="submission" date="2023-07" db="EMBL/GenBank/DDBJ databases">
        <authorList>
            <person name="Pelsma A.J. K."/>
        </authorList>
    </citation>
    <scope>NUCLEOTIDE SEQUENCE</scope>
</reference>
<evidence type="ECO:0000313" key="2">
    <source>
        <dbReference type="EMBL" id="CAJ0854143.1"/>
    </source>
</evidence>
<organism evidence="2">
    <name type="scientific">freshwater sediment metagenome</name>
    <dbReference type="NCBI Taxonomy" id="556182"/>
    <lineage>
        <taxon>unclassified sequences</taxon>
        <taxon>metagenomes</taxon>
        <taxon>ecological metagenomes</taxon>
    </lineage>
</organism>
<evidence type="ECO:0000259" key="1">
    <source>
        <dbReference type="Pfam" id="PF12728"/>
    </source>
</evidence>
<protein>
    <recommendedName>
        <fullName evidence="1">Helix-turn-helix domain-containing protein</fullName>
    </recommendedName>
</protein>
<name>A0AA48LXH6_9ZZZZ</name>
<sequence length="106" mass="11886">MDDNDSHILRPFDSSEAVRVNVAAMIAGVAPRTVQAWAAEHGIGRRIGGQWRISRVALQMWLDDDRAALRAYRAGDRVSERVLRYFRLAGLKKPQNPQEPQGQYGG</sequence>
<dbReference type="InterPro" id="IPR041657">
    <property type="entry name" value="HTH_17"/>
</dbReference>
<proteinExistence type="predicted"/>
<dbReference type="EMBL" id="OY288114">
    <property type="protein sequence ID" value="CAJ0854143.1"/>
    <property type="molecule type" value="Genomic_DNA"/>
</dbReference>
<gene>
    <name evidence="2" type="ORF">AMST5_00711</name>
</gene>
<feature type="domain" description="Helix-turn-helix" evidence="1">
    <location>
        <begin position="22"/>
        <end position="63"/>
    </location>
</feature>